<accession>A0ABW9F9F7</accession>
<evidence type="ECO:0008006" key="3">
    <source>
        <dbReference type="Google" id="ProtNLM"/>
    </source>
</evidence>
<keyword evidence="2" id="KW-1185">Reference proteome</keyword>
<dbReference type="Proteomes" id="UP001629536">
    <property type="component" value="Unassembled WGS sequence"/>
</dbReference>
<comment type="caution">
    <text evidence="1">The sequence shown here is derived from an EMBL/GenBank/DDBJ whole genome shotgun (WGS) entry which is preliminary data.</text>
</comment>
<dbReference type="RefSeq" id="WP_408105617.1">
    <property type="nucleotide sequence ID" value="NZ_JBFNFH010000031.1"/>
</dbReference>
<name>A0ABW9F9F7_9FIRM</name>
<dbReference type="EMBL" id="JBFNFH010000031">
    <property type="protein sequence ID" value="MFM1525703.1"/>
    <property type="molecule type" value="Genomic_DNA"/>
</dbReference>
<evidence type="ECO:0000313" key="1">
    <source>
        <dbReference type="EMBL" id="MFM1525703.1"/>
    </source>
</evidence>
<proteinExistence type="predicted"/>
<gene>
    <name evidence="1" type="ORF">ABGF40_08550</name>
</gene>
<sequence>MSHVDEFREDDDEGNGTYDRYKKDSFYWFKKVIEINGSALCDY</sequence>
<organism evidence="1 2">
    <name type="scientific">Helcococcus bovis</name>
    <dbReference type="NCBI Taxonomy" id="3153252"/>
    <lineage>
        <taxon>Bacteria</taxon>
        <taxon>Bacillati</taxon>
        <taxon>Bacillota</taxon>
        <taxon>Tissierellia</taxon>
        <taxon>Tissierellales</taxon>
        <taxon>Peptoniphilaceae</taxon>
        <taxon>Helcococcus</taxon>
    </lineage>
</organism>
<evidence type="ECO:0000313" key="2">
    <source>
        <dbReference type="Proteomes" id="UP001629536"/>
    </source>
</evidence>
<reference evidence="1 2" key="1">
    <citation type="journal article" date="2024" name="Front. Microbiol.">
        <title>Pangenomic and biochemical analyses of Helcococcus ovis reveal widespread tetracycline resistance and a novel bacterial species, Helcococcus bovis.</title>
        <authorList>
            <person name="Cunha F."/>
            <person name="Zhai Y."/>
            <person name="Casaro S."/>
            <person name="Jones K.L."/>
            <person name="Hernandez M."/>
            <person name="Bisinotto R.S."/>
            <person name="Kariyawasam S."/>
            <person name="Brown M.B."/>
            <person name="Phillips A."/>
            <person name="Jeong K.C."/>
            <person name="Galvao K.N."/>
        </authorList>
    </citation>
    <scope>NUCLEOTIDE SEQUENCE [LARGE SCALE GENOMIC DNA]</scope>
    <source>
        <strain evidence="1 2">KG197</strain>
    </source>
</reference>
<protein>
    <recommendedName>
        <fullName evidence="3">Glycosyl hydrolase family protein</fullName>
    </recommendedName>
</protein>